<evidence type="ECO:0000313" key="2">
    <source>
        <dbReference type="EMBL" id="KAK4153679.1"/>
    </source>
</evidence>
<organism evidence="2 3">
    <name type="scientific">Chaetomidium leptoderma</name>
    <dbReference type="NCBI Taxonomy" id="669021"/>
    <lineage>
        <taxon>Eukaryota</taxon>
        <taxon>Fungi</taxon>
        <taxon>Dikarya</taxon>
        <taxon>Ascomycota</taxon>
        <taxon>Pezizomycotina</taxon>
        <taxon>Sordariomycetes</taxon>
        <taxon>Sordariomycetidae</taxon>
        <taxon>Sordariales</taxon>
        <taxon>Chaetomiaceae</taxon>
        <taxon>Chaetomidium</taxon>
    </lineage>
</organism>
<dbReference type="EMBL" id="MU856933">
    <property type="protein sequence ID" value="KAK4153679.1"/>
    <property type="molecule type" value="Genomic_DNA"/>
</dbReference>
<dbReference type="Proteomes" id="UP001302745">
    <property type="component" value="Unassembled WGS sequence"/>
</dbReference>
<dbReference type="PANTHER" id="PTHR35519:SF2">
    <property type="entry name" value="PH DOMAIN PROTEIN"/>
    <property type="match status" value="1"/>
</dbReference>
<feature type="region of interest" description="Disordered" evidence="1">
    <location>
        <begin position="219"/>
        <end position="244"/>
    </location>
</feature>
<dbReference type="Pfam" id="PF13430">
    <property type="entry name" value="DUF4112"/>
    <property type="match status" value="1"/>
</dbReference>
<comment type="caution">
    <text evidence="2">The sequence shown here is derived from an EMBL/GenBank/DDBJ whole genome shotgun (WGS) entry which is preliminary data.</text>
</comment>
<evidence type="ECO:0000256" key="1">
    <source>
        <dbReference type="SAM" id="MobiDB-lite"/>
    </source>
</evidence>
<dbReference type="PANTHER" id="PTHR35519">
    <property type="entry name" value="MEMBRANE PROTEINS"/>
    <property type="match status" value="1"/>
</dbReference>
<protein>
    <submittedName>
        <fullName evidence="2">Uncharacterized protein</fullName>
    </submittedName>
</protein>
<evidence type="ECO:0000313" key="3">
    <source>
        <dbReference type="Proteomes" id="UP001302745"/>
    </source>
</evidence>
<keyword evidence="3" id="KW-1185">Reference proteome</keyword>
<reference evidence="2" key="2">
    <citation type="submission" date="2023-05" db="EMBL/GenBank/DDBJ databases">
        <authorList>
            <consortium name="Lawrence Berkeley National Laboratory"/>
            <person name="Steindorff A."/>
            <person name="Hensen N."/>
            <person name="Bonometti L."/>
            <person name="Westerberg I."/>
            <person name="Brannstrom I.O."/>
            <person name="Guillou S."/>
            <person name="Cros-Aarteil S."/>
            <person name="Calhoun S."/>
            <person name="Haridas S."/>
            <person name="Kuo A."/>
            <person name="Mondo S."/>
            <person name="Pangilinan J."/>
            <person name="Riley R."/>
            <person name="Labutti K."/>
            <person name="Andreopoulos B."/>
            <person name="Lipzen A."/>
            <person name="Chen C."/>
            <person name="Yanf M."/>
            <person name="Daum C."/>
            <person name="Ng V."/>
            <person name="Clum A."/>
            <person name="Ohm R."/>
            <person name="Martin F."/>
            <person name="Silar P."/>
            <person name="Natvig D."/>
            <person name="Lalanne C."/>
            <person name="Gautier V."/>
            <person name="Ament-Velasquez S.L."/>
            <person name="Kruys A."/>
            <person name="Hutchinson M.I."/>
            <person name="Powell A.J."/>
            <person name="Barry K."/>
            <person name="Miller A.N."/>
            <person name="Grigoriev I.V."/>
            <person name="Debuchy R."/>
            <person name="Gladieux P."/>
            <person name="Thoren M.H."/>
            <person name="Johannesson H."/>
        </authorList>
    </citation>
    <scope>NUCLEOTIDE SEQUENCE</scope>
    <source>
        <strain evidence="2">CBS 538.74</strain>
    </source>
</reference>
<name>A0AAN6VM52_9PEZI</name>
<dbReference type="InterPro" id="IPR025187">
    <property type="entry name" value="DUF4112"/>
</dbReference>
<accession>A0AAN6VM52</accession>
<gene>
    <name evidence="2" type="ORF">C8A00DRAFT_33553</name>
</gene>
<reference evidence="2" key="1">
    <citation type="journal article" date="2023" name="Mol. Phylogenet. Evol.">
        <title>Genome-scale phylogeny and comparative genomics of the fungal order Sordariales.</title>
        <authorList>
            <person name="Hensen N."/>
            <person name="Bonometti L."/>
            <person name="Westerberg I."/>
            <person name="Brannstrom I.O."/>
            <person name="Guillou S."/>
            <person name="Cros-Aarteil S."/>
            <person name="Calhoun S."/>
            <person name="Haridas S."/>
            <person name="Kuo A."/>
            <person name="Mondo S."/>
            <person name="Pangilinan J."/>
            <person name="Riley R."/>
            <person name="LaButti K."/>
            <person name="Andreopoulos B."/>
            <person name="Lipzen A."/>
            <person name="Chen C."/>
            <person name="Yan M."/>
            <person name="Daum C."/>
            <person name="Ng V."/>
            <person name="Clum A."/>
            <person name="Steindorff A."/>
            <person name="Ohm R.A."/>
            <person name="Martin F."/>
            <person name="Silar P."/>
            <person name="Natvig D.O."/>
            <person name="Lalanne C."/>
            <person name="Gautier V."/>
            <person name="Ament-Velasquez S.L."/>
            <person name="Kruys A."/>
            <person name="Hutchinson M.I."/>
            <person name="Powell A.J."/>
            <person name="Barry K."/>
            <person name="Miller A.N."/>
            <person name="Grigoriev I.V."/>
            <person name="Debuchy R."/>
            <person name="Gladieux P."/>
            <person name="Hiltunen Thoren M."/>
            <person name="Johannesson H."/>
        </authorList>
    </citation>
    <scope>NUCLEOTIDE SEQUENCE</scope>
    <source>
        <strain evidence="2">CBS 538.74</strain>
    </source>
</reference>
<dbReference type="AlphaFoldDB" id="A0AAN6VM52"/>
<sequence length="244" mass="26869">MGKKLGLALDILGKRANVSLKDRSTNSENPYKHLKTEEAKVVLASLSRNDADILRRVCHRAYRWDLGFAIFCCCGPRFGWSAIIGLLPVIGDFADLFMALILIKKAAKVDGGLPASMYARMMKNILLDFALGFIPVLGDFADMFYRANTRNAWLLYAFLEAKTTALHEGVIQDPDSGKKVSVPSELQVAPGDREGWDVEKGIEPRMVGPALMAPMIVPPLEGGRRKTPETGEVEDNDRFGVGML</sequence>
<proteinExistence type="predicted"/>